<dbReference type="Pfam" id="PF18962">
    <property type="entry name" value="Por_Secre_tail"/>
    <property type="match status" value="1"/>
</dbReference>
<feature type="domain" description="Secretion system C-terminal sorting" evidence="1">
    <location>
        <begin position="963"/>
        <end position="1025"/>
    </location>
</feature>
<dbReference type="Proteomes" id="UP000462014">
    <property type="component" value="Unassembled WGS sequence"/>
</dbReference>
<dbReference type="EMBL" id="WPIK01000007">
    <property type="protein sequence ID" value="MVN21827.1"/>
    <property type="molecule type" value="Genomic_DNA"/>
</dbReference>
<evidence type="ECO:0000313" key="3">
    <source>
        <dbReference type="Proteomes" id="UP000462014"/>
    </source>
</evidence>
<evidence type="ECO:0000313" key="2">
    <source>
        <dbReference type="EMBL" id="MVN21827.1"/>
    </source>
</evidence>
<organism evidence="2 3">
    <name type="scientific">Mucilaginibacter arboris</name>
    <dbReference type="NCBI Taxonomy" id="2682090"/>
    <lineage>
        <taxon>Bacteria</taxon>
        <taxon>Pseudomonadati</taxon>
        <taxon>Bacteroidota</taxon>
        <taxon>Sphingobacteriia</taxon>
        <taxon>Sphingobacteriales</taxon>
        <taxon>Sphingobacteriaceae</taxon>
        <taxon>Mucilaginibacter</taxon>
    </lineage>
</organism>
<dbReference type="AlphaFoldDB" id="A0A7K1SX67"/>
<accession>A0A7K1SX67</accession>
<dbReference type="RefSeq" id="WP_157566485.1">
    <property type="nucleotide sequence ID" value="NZ_WPIK01000007.1"/>
</dbReference>
<keyword evidence="3" id="KW-1185">Reference proteome</keyword>
<dbReference type="NCBIfam" id="TIGR04183">
    <property type="entry name" value="Por_Secre_tail"/>
    <property type="match status" value="1"/>
</dbReference>
<protein>
    <submittedName>
        <fullName evidence="2">T9SS type A sorting domain-containing protein</fullName>
    </submittedName>
</protein>
<evidence type="ECO:0000259" key="1">
    <source>
        <dbReference type="Pfam" id="PF18962"/>
    </source>
</evidence>
<reference evidence="2 3" key="1">
    <citation type="submission" date="2019-12" db="EMBL/GenBank/DDBJ databases">
        <title>Mucilaginibacter sp. HMF7410 genome sequencing and assembly.</title>
        <authorList>
            <person name="Kang H."/>
            <person name="Cha I."/>
            <person name="Kim H."/>
            <person name="Joh K."/>
        </authorList>
    </citation>
    <scope>NUCLEOTIDE SEQUENCE [LARGE SCALE GENOMIC DNA]</scope>
    <source>
        <strain evidence="2 3">HMF7410</strain>
    </source>
</reference>
<proteinExistence type="predicted"/>
<dbReference type="InterPro" id="IPR026444">
    <property type="entry name" value="Secre_tail"/>
</dbReference>
<comment type="caution">
    <text evidence="2">The sequence shown here is derived from an EMBL/GenBank/DDBJ whole genome shotgun (WGS) entry which is preliminary data.</text>
</comment>
<name>A0A7K1SX67_9SPHI</name>
<gene>
    <name evidence="2" type="ORF">GO621_09780</name>
</gene>
<sequence>MLLLCTFFYADAATITSTSTGGNWNDGTTWVGGVKPGSSDDVVIAPNAVVLMDAANVTAGIVSLTVAAGSSLQMSSSAVNNIRFNIKGNIVNNGTINFWLSSTSGASLYLTGSSSTWSGNGAWNLAQLFISNSALEFNSDLSITINRTISVGTGSLNALNKRSGVTFILSGTENATLASENASIFYGNIIADKSNRVITFAQTGTTDAYNQINILGDITLKPTNRLTIGSYNILDIPNNLSGSGRIVGGTNSDVQISGSGAAILFNSGGSGFRNFTVTRPNGATIDSTVSVYQTLSLQNQCKLYLPAGKSANGNQTFTVGQSASAGTIIGDGYLAQQAAANAYQLTDLTINGTAAVVNLRFSQTSNENVVHNLTINKASGSVNLLDGGMLQVKNTATITNGTFNIGSGTLKLTGSIVMNANGTLTGSSLANLIIGNDVSSSNATLYFNQTDAQSRSLKSYIQTRNGTITLANPVEVNTLVDLNSTSTANILNAASNLTLISNQAGTARVNTLGAASIIDSVIVQRFIKGSDISRRGYRLLSSPVYQVNNANSSLRRFYFSRLQDQILITGAGGAANGFDPSPANGPTIWKYNEPAANTASQDFTPIGSISKNHSITSQDFLTSANGFFLFFRGDRTNNLNNKTTAPFPVPEDVIISYKGLLNQGNITVTAPSGATGLLSYTNHSESNDGFNLAGNPYPSAIDWELSGGSGAAIVLTNLNPTIYILDPVTKNYGTYTKGGVSTGAATRYIASGQGFFIKANNANPAMMFTEAAKATDTSNPAVLGGKTPLAMDFLRLKLQQDSLNQDDILLTFKDGQSEDYHQEEDVDDLTGMNASVSLSALSKTEKKLLAVDALPQAKQVSTIALFVDAAANGHYQLKLTDLSDNFKNTPVFLKDNFTADSVDLHNQPHYAFFIDKNNTATFGSGRFTIYFGPDLTTSPSVANPNASVVNPLLNISGPASVMLYPNPATTEVNFLIGKRSISNIRLTIYNNNGIKIHSSVHQNQTSIKHNVAMLPAGVYVAELQDIASGATLQNIKFIKN</sequence>